<name>A0ABW2INN4_9PROT</name>
<dbReference type="RefSeq" id="WP_382168515.1">
    <property type="nucleotide sequence ID" value="NZ_JBHTBR010000005.1"/>
</dbReference>
<accession>A0ABW2INN4</accession>
<organism evidence="1 2">
    <name type="scientific">Hirschia litorea</name>
    <dbReference type="NCBI Taxonomy" id="1199156"/>
    <lineage>
        <taxon>Bacteria</taxon>
        <taxon>Pseudomonadati</taxon>
        <taxon>Pseudomonadota</taxon>
        <taxon>Alphaproteobacteria</taxon>
        <taxon>Hyphomonadales</taxon>
        <taxon>Hyphomonadaceae</taxon>
        <taxon>Hirschia</taxon>
    </lineage>
</organism>
<protein>
    <submittedName>
        <fullName evidence="1">DUF3598 domain-containing protein</fullName>
    </submittedName>
</protein>
<dbReference type="Proteomes" id="UP001596492">
    <property type="component" value="Unassembled WGS sequence"/>
</dbReference>
<evidence type="ECO:0000313" key="2">
    <source>
        <dbReference type="Proteomes" id="UP001596492"/>
    </source>
</evidence>
<evidence type="ECO:0000313" key="1">
    <source>
        <dbReference type="EMBL" id="MFC7292791.1"/>
    </source>
</evidence>
<keyword evidence="2" id="KW-1185">Reference proteome</keyword>
<sequence length="158" mass="19082">MISLRDSFPLLARHEGIWEGWYRYIDVDGNQIDAHRSRLICRIPDDTPNIYHQTNHYTWEDGRTDIRDFKGHAEGVRLIFNNDIIKGWSAEEPLDEHRRTMMLHWTRVGEPEIYLYEMIQLSDCGNFRTRVWQWLKNGKTVQRTLIDEERISHEWRGE</sequence>
<comment type="caution">
    <text evidence="1">The sequence shown here is derived from an EMBL/GenBank/DDBJ whole genome shotgun (WGS) entry which is preliminary data.</text>
</comment>
<dbReference type="EMBL" id="JBHTBR010000005">
    <property type="protein sequence ID" value="MFC7292791.1"/>
    <property type="molecule type" value="Genomic_DNA"/>
</dbReference>
<gene>
    <name evidence="1" type="ORF">ACFQS8_14255</name>
</gene>
<reference evidence="2" key="1">
    <citation type="journal article" date="2019" name="Int. J. Syst. Evol. Microbiol.">
        <title>The Global Catalogue of Microorganisms (GCM) 10K type strain sequencing project: providing services to taxonomists for standard genome sequencing and annotation.</title>
        <authorList>
            <consortium name="The Broad Institute Genomics Platform"/>
            <consortium name="The Broad Institute Genome Sequencing Center for Infectious Disease"/>
            <person name="Wu L."/>
            <person name="Ma J."/>
        </authorList>
    </citation>
    <scope>NUCLEOTIDE SEQUENCE [LARGE SCALE GENOMIC DNA]</scope>
    <source>
        <strain evidence="2">CCUG 51308</strain>
    </source>
</reference>
<proteinExistence type="predicted"/>